<protein>
    <submittedName>
        <fullName evidence="1">Uncharacterized protein</fullName>
    </submittedName>
</protein>
<organism evidence="1 2">
    <name type="scientific">Litomosoides sigmodontis</name>
    <name type="common">Filarial nematode worm</name>
    <dbReference type="NCBI Taxonomy" id="42156"/>
    <lineage>
        <taxon>Eukaryota</taxon>
        <taxon>Metazoa</taxon>
        <taxon>Ecdysozoa</taxon>
        <taxon>Nematoda</taxon>
        <taxon>Chromadorea</taxon>
        <taxon>Rhabditida</taxon>
        <taxon>Spirurina</taxon>
        <taxon>Spiruromorpha</taxon>
        <taxon>Filarioidea</taxon>
        <taxon>Onchocercidae</taxon>
        <taxon>Litomosoides</taxon>
    </lineage>
</organism>
<name>A0A3P6SYJ1_LITSI</name>
<evidence type="ECO:0000313" key="2">
    <source>
        <dbReference type="Proteomes" id="UP000277928"/>
    </source>
</evidence>
<dbReference type="OrthoDB" id="21617at2759"/>
<dbReference type="Proteomes" id="UP000277928">
    <property type="component" value="Unassembled WGS sequence"/>
</dbReference>
<dbReference type="EMBL" id="UYRX01000079">
    <property type="protein sequence ID" value="VDK72870.1"/>
    <property type="molecule type" value="Genomic_DNA"/>
</dbReference>
<sequence>MSGNITTGQKTEIMQLEMNSFVMRLEPRMRARFGDSLRKMLIESLLDGTVFAIVESLSDLQRMNET</sequence>
<evidence type="ECO:0000313" key="1">
    <source>
        <dbReference type="EMBL" id="VDK72870.1"/>
    </source>
</evidence>
<reference evidence="1 2" key="1">
    <citation type="submission" date="2018-08" db="EMBL/GenBank/DDBJ databases">
        <authorList>
            <person name="Laetsch R D."/>
            <person name="Stevens L."/>
            <person name="Kumar S."/>
            <person name="Blaxter L. M."/>
        </authorList>
    </citation>
    <scope>NUCLEOTIDE SEQUENCE [LARGE SCALE GENOMIC DNA]</scope>
</reference>
<dbReference type="AlphaFoldDB" id="A0A3P6SYJ1"/>
<accession>A0A3P6SYJ1</accession>
<keyword evidence="2" id="KW-1185">Reference proteome</keyword>
<proteinExistence type="predicted"/>
<gene>
    <name evidence="1" type="ORF">NLS_LOCUS1920</name>
</gene>